<organism evidence="1 2">
    <name type="scientific">Cerrena zonata</name>
    <dbReference type="NCBI Taxonomy" id="2478898"/>
    <lineage>
        <taxon>Eukaryota</taxon>
        <taxon>Fungi</taxon>
        <taxon>Dikarya</taxon>
        <taxon>Basidiomycota</taxon>
        <taxon>Agaricomycotina</taxon>
        <taxon>Agaricomycetes</taxon>
        <taxon>Polyporales</taxon>
        <taxon>Cerrenaceae</taxon>
        <taxon>Cerrena</taxon>
    </lineage>
</organism>
<reference evidence="1 2" key="1">
    <citation type="submission" date="2022-09" db="EMBL/GenBank/DDBJ databases">
        <authorList>
            <person name="Palmer J.M."/>
        </authorList>
    </citation>
    <scope>NUCLEOTIDE SEQUENCE [LARGE SCALE GENOMIC DNA]</scope>
    <source>
        <strain evidence="1 2">DSM 7382</strain>
    </source>
</reference>
<accession>A0AAW0FZM6</accession>
<comment type="caution">
    <text evidence="1">The sequence shown here is derived from an EMBL/GenBank/DDBJ whole genome shotgun (WGS) entry which is preliminary data.</text>
</comment>
<keyword evidence="2" id="KW-1185">Reference proteome</keyword>
<evidence type="ECO:0000313" key="1">
    <source>
        <dbReference type="EMBL" id="KAK7686466.1"/>
    </source>
</evidence>
<sequence length="234" mass="25947">MSGGQSTTAVAPTVNPPPRLILTKDHGTFLMDYYEDYANARTITDRNKVRDLATSALLKKFTVKKKLHRDSAKDVVESHLYEHARRKSAKVQPKRFGCLTDMTPKRLFGQMHWGELQGDVEAAQAKNPSSKFIGCYARVVTDAWNAAEPDVRLHCTVEAKKLNNGEGSIASKALYGDSCFRSFCDTVTSSAEKWFGATVIMVSVRPNVKGDPLFAVADSPKEARSLTRLSTQCW</sequence>
<dbReference type="Proteomes" id="UP001385951">
    <property type="component" value="Unassembled WGS sequence"/>
</dbReference>
<gene>
    <name evidence="1" type="ORF">QCA50_010690</name>
</gene>
<name>A0AAW0FZM6_9APHY</name>
<protein>
    <submittedName>
        <fullName evidence="1">Uncharacterized protein</fullName>
    </submittedName>
</protein>
<dbReference type="AlphaFoldDB" id="A0AAW0FZM6"/>
<dbReference type="EMBL" id="JASBNA010000017">
    <property type="protein sequence ID" value="KAK7686466.1"/>
    <property type="molecule type" value="Genomic_DNA"/>
</dbReference>
<proteinExistence type="predicted"/>
<evidence type="ECO:0000313" key="2">
    <source>
        <dbReference type="Proteomes" id="UP001385951"/>
    </source>
</evidence>